<evidence type="ECO:0000313" key="10">
    <source>
        <dbReference type="Proteomes" id="UP000251800"/>
    </source>
</evidence>
<keyword evidence="3 5" id="KW-0819">tRNA processing</keyword>
<dbReference type="Pfam" id="PF09157">
    <property type="entry name" value="TruB-C_2"/>
    <property type="match status" value="1"/>
</dbReference>
<dbReference type="Proteomes" id="UP000251800">
    <property type="component" value="Unassembled WGS sequence"/>
</dbReference>
<dbReference type="InterPro" id="IPR015947">
    <property type="entry name" value="PUA-like_sf"/>
</dbReference>
<evidence type="ECO:0000259" key="7">
    <source>
        <dbReference type="Pfam" id="PF09157"/>
    </source>
</evidence>
<sequence length="306" mass="32448">MARKRRGRPVSGILLLDKPAGASSNGVLQRVRWLFKAQKAGHTGSLDPLATGMLPICFGEATKLSGYLLDADKRYTVTAQLGTATTTGDAEGEVAEHGGLDPRSFVAAAQDFVGEIEQVPPMYSAVKHQGRRLYELARAGETVERKRRRISIHAIELIDQTAESVTLSVSCSKGTYIRTLVEDIAKAAGGCAHVAALHRTQAGPFEGAMVTMDQIESLSDDVAALDQLLLPATTAVADWPTVHVNADSAYFLRRGQAVQVPKAPTEGLVAMLGPGNDLIGIGEILDDGRVGPRRVMASQPAGDTPS</sequence>
<dbReference type="RefSeq" id="WP_109719379.1">
    <property type="nucleotide sequence ID" value="NZ_QEQK01000004.1"/>
</dbReference>
<accession>A0A363UMY9</accession>
<dbReference type="FunFam" id="2.30.130.10:FF:000012">
    <property type="entry name" value="tRNA pseudouridine synthase B"/>
    <property type="match status" value="1"/>
</dbReference>
<dbReference type="Pfam" id="PF01509">
    <property type="entry name" value="TruB_N"/>
    <property type="match status" value="1"/>
</dbReference>
<dbReference type="InterPro" id="IPR032819">
    <property type="entry name" value="TruB_C"/>
</dbReference>
<evidence type="ECO:0000256" key="5">
    <source>
        <dbReference type="HAMAP-Rule" id="MF_01080"/>
    </source>
</evidence>
<dbReference type="SUPFAM" id="SSF88697">
    <property type="entry name" value="PUA domain-like"/>
    <property type="match status" value="1"/>
</dbReference>
<feature type="domain" description="tRNA pseudouridine synthase II TruB subfamily 1 C-terminal" evidence="7">
    <location>
        <begin position="240"/>
        <end position="295"/>
    </location>
</feature>
<dbReference type="InterPro" id="IPR015240">
    <property type="entry name" value="tRNA_sdUridine_synth_fam1_C"/>
</dbReference>
<keyword evidence="10" id="KW-1185">Reference proteome</keyword>
<dbReference type="AlphaFoldDB" id="A0A363UMY9"/>
<feature type="domain" description="Pseudouridine synthase II N-terminal" evidence="6">
    <location>
        <begin position="32"/>
        <end position="177"/>
    </location>
</feature>
<dbReference type="GO" id="GO:1990481">
    <property type="term" value="P:mRNA pseudouridine synthesis"/>
    <property type="evidence" value="ECO:0007669"/>
    <property type="project" value="TreeGrafter"/>
</dbReference>
<dbReference type="PANTHER" id="PTHR13767:SF2">
    <property type="entry name" value="PSEUDOURIDYLATE SYNTHASE TRUB1"/>
    <property type="match status" value="1"/>
</dbReference>
<evidence type="ECO:0000259" key="8">
    <source>
        <dbReference type="Pfam" id="PF16198"/>
    </source>
</evidence>
<evidence type="ECO:0000256" key="4">
    <source>
        <dbReference type="ARBA" id="ARBA00023235"/>
    </source>
</evidence>
<evidence type="ECO:0000259" key="6">
    <source>
        <dbReference type="Pfam" id="PF01509"/>
    </source>
</evidence>
<dbReference type="EMBL" id="QEQK01000004">
    <property type="protein sequence ID" value="PWN56781.1"/>
    <property type="molecule type" value="Genomic_DNA"/>
</dbReference>
<proteinExistence type="inferred from homology"/>
<gene>
    <name evidence="5" type="primary">truB</name>
    <name evidence="9" type="ORF">DEH80_04975</name>
</gene>
<protein>
    <recommendedName>
        <fullName evidence="5">tRNA pseudouridine synthase B</fullName>
        <ecNumber evidence="5">5.4.99.25</ecNumber>
    </recommendedName>
    <alternativeName>
        <fullName evidence="5">tRNA pseudouridine(55) synthase</fullName>
        <shortName evidence="5">Psi55 synthase</shortName>
    </alternativeName>
    <alternativeName>
        <fullName evidence="5">tRNA pseudouridylate synthase</fullName>
    </alternativeName>
    <alternativeName>
        <fullName evidence="5">tRNA-uridine isomerase</fullName>
    </alternativeName>
</protein>
<dbReference type="GO" id="GO:0003723">
    <property type="term" value="F:RNA binding"/>
    <property type="evidence" value="ECO:0007669"/>
    <property type="project" value="InterPro"/>
</dbReference>
<dbReference type="GO" id="GO:0160148">
    <property type="term" value="F:tRNA pseudouridine(55) synthase activity"/>
    <property type="evidence" value="ECO:0007669"/>
    <property type="project" value="UniProtKB-EC"/>
</dbReference>
<dbReference type="PANTHER" id="PTHR13767">
    <property type="entry name" value="TRNA-PSEUDOURIDINE SYNTHASE"/>
    <property type="match status" value="1"/>
</dbReference>
<dbReference type="OrthoDB" id="9802309at2"/>
<dbReference type="NCBIfam" id="TIGR00431">
    <property type="entry name" value="TruB"/>
    <property type="match status" value="1"/>
</dbReference>
<evidence type="ECO:0000256" key="1">
    <source>
        <dbReference type="ARBA" id="ARBA00000385"/>
    </source>
</evidence>
<dbReference type="Pfam" id="PF16198">
    <property type="entry name" value="TruB_C_2"/>
    <property type="match status" value="1"/>
</dbReference>
<reference evidence="9 10" key="1">
    <citation type="submission" date="2018-05" db="EMBL/GenBank/DDBJ databases">
        <title>Abyssibacter profundi OUC007T gen. nov., sp. nov, a marine bacterium isolated from seawater of the Mariana Trench.</title>
        <authorList>
            <person name="Zhou S."/>
        </authorList>
    </citation>
    <scope>NUCLEOTIDE SEQUENCE [LARGE SCALE GENOMIC DNA]</scope>
    <source>
        <strain evidence="9 10">OUC007</strain>
    </source>
</reference>
<feature type="domain" description="tRNA pseudouridylate synthase B C-terminal" evidence="8">
    <location>
        <begin position="178"/>
        <end position="236"/>
    </location>
</feature>
<comment type="similarity">
    <text evidence="2 5">Belongs to the pseudouridine synthase TruB family. Type 1 subfamily.</text>
</comment>
<comment type="caution">
    <text evidence="9">The sequence shown here is derived from an EMBL/GenBank/DDBJ whole genome shotgun (WGS) entry which is preliminary data.</text>
</comment>
<dbReference type="CDD" id="cd02573">
    <property type="entry name" value="PseudoU_synth_EcTruB"/>
    <property type="match status" value="1"/>
</dbReference>
<dbReference type="HAMAP" id="MF_01080">
    <property type="entry name" value="TruB_bact"/>
    <property type="match status" value="1"/>
</dbReference>
<dbReference type="Gene3D" id="2.30.130.10">
    <property type="entry name" value="PUA domain"/>
    <property type="match status" value="1"/>
</dbReference>
<dbReference type="GO" id="GO:0031119">
    <property type="term" value="P:tRNA pseudouridine synthesis"/>
    <property type="evidence" value="ECO:0007669"/>
    <property type="project" value="UniProtKB-UniRule"/>
</dbReference>
<dbReference type="InterPro" id="IPR014780">
    <property type="entry name" value="tRNA_psdUridine_synth_TruB"/>
</dbReference>
<evidence type="ECO:0000313" key="9">
    <source>
        <dbReference type="EMBL" id="PWN56781.1"/>
    </source>
</evidence>
<dbReference type="InterPro" id="IPR036974">
    <property type="entry name" value="PUA_sf"/>
</dbReference>
<comment type="catalytic activity">
    <reaction evidence="1 5">
        <text>uridine(55) in tRNA = pseudouridine(55) in tRNA</text>
        <dbReference type="Rhea" id="RHEA:42532"/>
        <dbReference type="Rhea" id="RHEA-COMP:10101"/>
        <dbReference type="Rhea" id="RHEA-COMP:10102"/>
        <dbReference type="ChEBI" id="CHEBI:65314"/>
        <dbReference type="ChEBI" id="CHEBI:65315"/>
        <dbReference type="EC" id="5.4.99.25"/>
    </reaction>
</comment>
<dbReference type="InterPro" id="IPR020103">
    <property type="entry name" value="PsdUridine_synth_cat_dom_sf"/>
</dbReference>
<organism evidence="9 10">
    <name type="scientific">Abyssibacter profundi</name>
    <dbReference type="NCBI Taxonomy" id="2182787"/>
    <lineage>
        <taxon>Bacteria</taxon>
        <taxon>Pseudomonadati</taxon>
        <taxon>Pseudomonadota</taxon>
        <taxon>Gammaproteobacteria</taxon>
        <taxon>Chromatiales</taxon>
        <taxon>Oceanococcaceae</taxon>
        <taxon>Abyssibacter</taxon>
    </lineage>
</organism>
<comment type="function">
    <text evidence="5">Responsible for synthesis of pseudouridine from uracil-55 in the psi GC loop of transfer RNAs.</text>
</comment>
<dbReference type="Gene3D" id="3.30.2350.10">
    <property type="entry name" value="Pseudouridine synthase"/>
    <property type="match status" value="1"/>
</dbReference>
<evidence type="ECO:0000256" key="3">
    <source>
        <dbReference type="ARBA" id="ARBA00022694"/>
    </source>
</evidence>
<keyword evidence="4 5" id="KW-0413">Isomerase</keyword>
<dbReference type="InterPro" id="IPR002501">
    <property type="entry name" value="PsdUridine_synth_N"/>
</dbReference>
<name>A0A363UMY9_9GAMM</name>
<dbReference type="CDD" id="cd21152">
    <property type="entry name" value="PUA_TruB_bacterial"/>
    <property type="match status" value="1"/>
</dbReference>
<dbReference type="EC" id="5.4.99.25" evidence="5"/>
<dbReference type="SUPFAM" id="SSF55120">
    <property type="entry name" value="Pseudouridine synthase"/>
    <property type="match status" value="1"/>
</dbReference>
<evidence type="ECO:0000256" key="2">
    <source>
        <dbReference type="ARBA" id="ARBA00005642"/>
    </source>
</evidence>
<feature type="active site" description="Nucleophile" evidence="5">
    <location>
        <position position="47"/>
    </location>
</feature>